<gene>
    <name evidence="9" type="ORF">CITRO92_2379</name>
</gene>
<dbReference type="InterPro" id="IPR050390">
    <property type="entry name" value="C5-Methyltransferase"/>
</dbReference>
<dbReference type="GO" id="GO:0032259">
    <property type="term" value="P:methylation"/>
    <property type="evidence" value="ECO:0007669"/>
    <property type="project" value="UniProtKB-KW"/>
</dbReference>
<dbReference type="PROSITE" id="PS51679">
    <property type="entry name" value="SAM_MT_C5"/>
    <property type="match status" value="1"/>
</dbReference>
<keyword evidence="3 6" id="KW-0949">S-adenosyl-L-methionine</keyword>
<dbReference type="InterPro" id="IPR018117">
    <property type="entry name" value="C5_DNA_meth_AS"/>
</dbReference>
<evidence type="ECO:0000256" key="8">
    <source>
        <dbReference type="RuleBase" id="RU000417"/>
    </source>
</evidence>
<name>A0AAX2BIX1_CITAM</name>
<evidence type="ECO:0000256" key="7">
    <source>
        <dbReference type="RuleBase" id="RU000416"/>
    </source>
</evidence>
<dbReference type="GO" id="GO:0003886">
    <property type="term" value="F:DNA (cytosine-5-)-methyltransferase activity"/>
    <property type="evidence" value="ECO:0007669"/>
    <property type="project" value="UniProtKB-EC"/>
</dbReference>
<dbReference type="GO" id="GO:0009307">
    <property type="term" value="P:DNA restriction-modification system"/>
    <property type="evidence" value="ECO:0007669"/>
    <property type="project" value="UniProtKB-KW"/>
</dbReference>
<dbReference type="InterPro" id="IPR029063">
    <property type="entry name" value="SAM-dependent_MTases_sf"/>
</dbReference>
<dbReference type="EMBL" id="LT556085">
    <property type="protein sequence ID" value="SAZ50737.1"/>
    <property type="molecule type" value="Genomic_DNA"/>
</dbReference>
<dbReference type="InterPro" id="IPR001525">
    <property type="entry name" value="C5_MeTfrase"/>
</dbReference>
<dbReference type="Gene3D" id="3.40.50.150">
    <property type="entry name" value="Vaccinia Virus protein VP39"/>
    <property type="match status" value="1"/>
</dbReference>
<protein>
    <recommendedName>
        <fullName evidence="8">Cytosine-specific methyltransferase</fullName>
        <ecNumber evidence="8">2.1.1.37</ecNumber>
    </recommendedName>
</protein>
<dbReference type="GO" id="GO:0044027">
    <property type="term" value="P:negative regulation of gene expression via chromosomal CpG island methylation"/>
    <property type="evidence" value="ECO:0007669"/>
    <property type="project" value="TreeGrafter"/>
</dbReference>
<dbReference type="PANTHER" id="PTHR10629:SF52">
    <property type="entry name" value="DNA (CYTOSINE-5)-METHYLTRANSFERASE 1"/>
    <property type="match status" value="1"/>
</dbReference>
<keyword evidence="4" id="KW-0680">Restriction system</keyword>
<dbReference type="RefSeq" id="WP_109739908.1">
    <property type="nucleotide sequence ID" value="NZ_LT556084.1"/>
</dbReference>
<evidence type="ECO:0000256" key="1">
    <source>
        <dbReference type="ARBA" id="ARBA00022603"/>
    </source>
</evidence>
<dbReference type="REBASE" id="213100">
    <property type="entry name" value="M.Csp92ORF2379P"/>
</dbReference>
<sequence length="376" mass="41898">MGKINKLKVIDLFCGAGGLSCGFMKGKNGAHFESVLALDNDKAAISTYNANFGEHGIVANIEEWIAENNIPEADIVIGGPPCQGFSLLNKNREGDHRRALWEPYMDIIERSSASVFVMENVPGLLSSDEFQDICARAESMGFLLLNPSVLNTADYGAPQTRKRAIAIGIKKDRFLLNSIPTFPPVQSHQNPDKGGDLPAWLTVRDFIGDLPEPVGTEVRDLPPPLDLHFGRNPTALSQERYRAVPVGGNRFDLQKNRPDITPTCWIKKTSGGTDLFGRLWWERPSVTIRTEFFKPEKGRYLHPEQHRPITHREAARLMSFPDEFVFVGSKTEIARQIGNAVPPVFAQKIATYVLNLMEYLIQNGEKIEEERTGNAA</sequence>
<evidence type="ECO:0000313" key="10">
    <source>
        <dbReference type="Proteomes" id="UP000245995"/>
    </source>
</evidence>
<dbReference type="Pfam" id="PF00145">
    <property type="entry name" value="DNA_methylase"/>
    <property type="match status" value="1"/>
</dbReference>
<proteinExistence type="inferred from homology"/>
<dbReference type="Proteomes" id="UP000245995">
    <property type="component" value="Chromosome CITRO92"/>
</dbReference>
<evidence type="ECO:0000256" key="4">
    <source>
        <dbReference type="ARBA" id="ARBA00022747"/>
    </source>
</evidence>
<dbReference type="SUPFAM" id="SSF53335">
    <property type="entry name" value="S-adenosyl-L-methionine-dependent methyltransferases"/>
    <property type="match status" value="1"/>
</dbReference>
<dbReference type="PANTHER" id="PTHR10629">
    <property type="entry name" value="CYTOSINE-SPECIFIC METHYLTRANSFERASE"/>
    <property type="match status" value="1"/>
</dbReference>
<dbReference type="GO" id="GO:0003677">
    <property type="term" value="F:DNA binding"/>
    <property type="evidence" value="ECO:0007669"/>
    <property type="project" value="TreeGrafter"/>
</dbReference>
<evidence type="ECO:0000256" key="3">
    <source>
        <dbReference type="ARBA" id="ARBA00022691"/>
    </source>
</evidence>
<evidence type="ECO:0000256" key="5">
    <source>
        <dbReference type="ARBA" id="ARBA00047422"/>
    </source>
</evidence>
<dbReference type="EC" id="2.1.1.37" evidence="8"/>
<comment type="catalytic activity">
    <reaction evidence="5 8">
        <text>a 2'-deoxycytidine in DNA + S-adenosyl-L-methionine = a 5-methyl-2'-deoxycytidine in DNA + S-adenosyl-L-homocysteine + H(+)</text>
        <dbReference type="Rhea" id="RHEA:13681"/>
        <dbReference type="Rhea" id="RHEA-COMP:11369"/>
        <dbReference type="Rhea" id="RHEA-COMP:11370"/>
        <dbReference type="ChEBI" id="CHEBI:15378"/>
        <dbReference type="ChEBI" id="CHEBI:57856"/>
        <dbReference type="ChEBI" id="CHEBI:59789"/>
        <dbReference type="ChEBI" id="CHEBI:85452"/>
        <dbReference type="ChEBI" id="CHEBI:85454"/>
        <dbReference type="EC" id="2.1.1.37"/>
    </reaction>
</comment>
<keyword evidence="2 6" id="KW-0808">Transferase</keyword>
<reference evidence="9 10" key="1">
    <citation type="submission" date="2016-04" db="EMBL/GenBank/DDBJ databases">
        <authorList>
            <person name="Regsiter A."/>
            <person name="William W."/>
        </authorList>
    </citation>
    <scope>NUCLEOTIDE SEQUENCE [LARGE SCALE GENOMIC DNA]</scope>
    <source>
        <strain evidence="9 10">92</strain>
    </source>
</reference>
<evidence type="ECO:0000256" key="2">
    <source>
        <dbReference type="ARBA" id="ARBA00022679"/>
    </source>
</evidence>
<organism evidence="9 10">
    <name type="scientific">Citrobacter amalonaticus</name>
    <dbReference type="NCBI Taxonomy" id="35703"/>
    <lineage>
        <taxon>Bacteria</taxon>
        <taxon>Pseudomonadati</taxon>
        <taxon>Pseudomonadota</taxon>
        <taxon>Gammaproteobacteria</taxon>
        <taxon>Enterobacterales</taxon>
        <taxon>Enterobacteriaceae</taxon>
        <taxon>Citrobacter</taxon>
    </lineage>
</organism>
<feature type="active site" evidence="6">
    <location>
        <position position="82"/>
    </location>
</feature>
<keyword evidence="1 6" id="KW-0489">Methyltransferase</keyword>
<comment type="similarity">
    <text evidence="6 7">Belongs to the class I-like SAM-binding methyltransferase superfamily. C5-methyltransferase family.</text>
</comment>
<dbReference type="NCBIfam" id="TIGR00675">
    <property type="entry name" value="dcm"/>
    <property type="match status" value="1"/>
</dbReference>
<dbReference type="Gene3D" id="3.90.120.10">
    <property type="entry name" value="DNA Methylase, subunit A, domain 2"/>
    <property type="match status" value="1"/>
</dbReference>
<accession>A0AAX2BIX1</accession>
<evidence type="ECO:0000313" key="9">
    <source>
        <dbReference type="EMBL" id="SAZ50737.1"/>
    </source>
</evidence>
<dbReference type="PROSITE" id="PS00094">
    <property type="entry name" value="C5_MTASE_1"/>
    <property type="match status" value="1"/>
</dbReference>
<dbReference type="AlphaFoldDB" id="A0AAX2BIX1"/>
<evidence type="ECO:0000256" key="6">
    <source>
        <dbReference type="PROSITE-ProRule" id="PRU01016"/>
    </source>
</evidence>
<dbReference type="PRINTS" id="PR00105">
    <property type="entry name" value="C5METTRFRASE"/>
</dbReference>